<reference evidence="1 2" key="1">
    <citation type="submission" date="2023-03" db="EMBL/GenBank/DDBJ databases">
        <title>Genome sequence of Lichtheimia ornata CBS 291.66.</title>
        <authorList>
            <person name="Mohabir J.T."/>
            <person name="Shea T.P."/>
            <person name="Kurbessoian T."/>
            <person name="Berby B."/>
            <person name="Fontaine J."/>
            <person name="Livny J."/>
            <person name="Gnirke A."/>
            <person name="Stajich J.E."/>
            <person name="Cuomo C.A."/>
        </authorList>
    </citation>
    <scope>NUCLEOTIDE SEQUENCE [LARGE SCALE GENOMIC DNA]</scope>
    <source>
        <strain evidence="1">CBS 291.66</strain>
    </source>
</reference>
<evidence type="ECO:0000313" key="1">
    <source>
        <dbReference type="EMBL" id="KAJ8657504.1"/>
    </source>
</evidence>
<accession>A0AAD7V1D3</accession>
<dbReference type="Proteomes" id="UP001234581">
    <property type="component" value="Unassembled WGS sequence"/>
</dbReference>
<comment type="caution">
    <text evidence="1">The sequence shown here is derived from an EMBL/GenBank/DDBJ whole genome shotgun (WGS) entry which is preliminary data.</text>
</comment>
<dbReference type="AlphaFoldDB" id="A0AAD7V1D3"/>
<dbReference type="EMBL" id="JARTCD010000031">
    <property type="protein sequence ID" value="KAJ8657504.1"/>
    <property type="molecule type" value="Genomic_DNA"/>
</dbReference>
<keyword evidence="2" id="KW-1185">Reference proteome</keyword>
<protein>
    <submittedName>
        <fullName evidence="1">Uncharacterized protein</fullName>
    </submittedName>
</protein>
<name>A0AAD7V1D3_9FUNG</name>
<evidence type="ECO:0000313" key="2">
    <source>
        <dbReference type="Proteomes" id="UP001234581"/>
    </source>
</evidence>
<sequence length="109" mass="12613">MPEINLNDEVKKRHIVKPIEVFDPDTIDWQCPFCAPPALSFKLPPKDEPAKREQVKVIISAHLQQHRQDLLQALNERTKGKMKIGEDRTRASLLWIDSTIPDYAAFYDC</sequence>
<proteinExistence type="predicted"/>
<organism evidence="1 2">
    <name type="scientific">Lichtheimia ornata</name>
    <dbReference type="NCBI Taxonomy" id="688661"/>
    <lineage>
        <taxon>Eukaryota</taxon>
        <taxon>Fungi</taxon>
        <taxon>Fungi incertae sedis</taxon>
        <taxon>Mucoromycota</taxon>
        <taxon>Mucoromycotina</taxon>
        <taxon>Mucoromycetes</taxon>
        <taxon>Mucorales</taxon>
        <taxon>Lichtheimiaceae</taxon>
        <taxon>Lichtheimia</taxon>
    </lineage>
</organism>
<dbReference type="GeneID" id="83214216"/>
<dbReference type="RefSeq" id="XP_058342417.1">
    <property type="nucleotide sequence ID" value="XM_058486831.1"/>
</dbReference>
<gene>
    <name evidence="1" type="ORF">O0I10_006806</name>
</gene>